<organism evidence="10">
    <name type="scientific">Chromera velia CCMP2878</name>
    <dbReference type="NCBI Taxonomy" id="1169474"/>
    <lineage>
        <taxon>Eukaryota</taxon>
        <taxon>Sar</taxon>
        <taxon>Alveolata</taxon>
        <taxon>Colpodellida</taxon>
        <taxon>Chromeraceae</taxon>
        <taxon>Chromera</taxon>
    </lineage>
</organism>
<evidence type="ECO:0000256" key="6">
    <source>
        <dbReference type="PROSITE-ProRule" id="PRU00239"/>
    </source>
</evidence>
<dbReference type="SMART" id="SM00230">
    <property type="entry name" value="CysPc"/>
    <property type="match status" value="1"/>
</dbReference>
<dbReference type="InterPro" id="IPR001300">
    <property type="entry name" value="Peptidase_C2_calpain_cat"/>
</dbReference>
<keyword evidence="3 6" id="KW-0378">Hydrolase</keyword>
<feature type="region of interest" description="Disordered" evidence="7">
    <location>
        <begin position="390"/>
        <end position="411"/>
    </location>
</feature>
<dbReference type="PANTHER" id="PTHR10183:SF379">
    <property type="entry name" value="CALPAIN-5"/>
    <property type="match status" value="1"/>
</dbReference>
<dbReference type="AlphaFoldDB" id="A0A0G4H3I4"/>
<sequence>MLRLLSTSVIPCLFLSVRCVQSLRVSPFSHRLSARLHVSSSTLLSSATAPATTTLQETSPPLETAECTVRMFDGDVQFVESEEETGSLRNRRAVSFLISPVHPEGEGKSGSPEVEISFLTFFVNGFGVPVRNSSGLSLSGTGGPLERGDGEGEVFVWESSAAPDVSPPLDCLKNELFFSLESKSPPQNGDAADSDCRFAEEPVKVPCSKSDLTAFLRRAAGLYSNVHVKKARLESQKATTAAAASSDSDPDQLVGFLLLALRSCIEGKRDDSIVSEHGGFSGSSFFDFEAARFLQTSDFGGDVVLKGGSRRLDPREGGRRSILPEEWAVSFPLPVPSEGREEGLSAPGRDLSAALWVQILLFFCVFGGEREMRETVDQLLAYRGIPGSLPQTNREVSPPGKGGPGFFHNNFDRSLQSSRGQEIRELGPTLWQASFPDTPGIRRFLSTYLTSLQLRGLKFVDPFFPLHKDENARNEVVRVSDVFNGKHEGLYEESCHFSDVQQSRAGICQDLSSWLSIVALRPEAMREVFPFDTFRETGACIVRLWSESEREWRLVIVDDRIEEQGLKLNKRGARRSAWPFLLYKALAKVEGFYWTMEGAGQLVRSRLDSRYLLGPSVSRDSDENLKFQREIIEKLGKSDFTGFLRAMGQDVSGMKKKNFEEFGDGLRKCVERGVPLTVGNQQEEDMASSNVEYFHAYAVVGMLPRRSLEGGKEPKEDLLLISNPWGKASAEFESSRYSTDSDEWKRNTAVREWVMSKMLAEGVSLPDGITSEKIDEWRERPSAYLLPLQDAYSNIGMFAVYGPVERVEVLRYPKEAEMEWEWDCQ</sequence>
<gene>
    <name evidence="10" type="ORF">Cvel_5649</name>
</gene>
<comment type="similarity">
    <text evidence="1">Belongs to the peptidase C2 family.</text>
</comment>
<evidence type="ECO:0000256" key="8">
    <source>
        <dbReference type="SAM" id="SignalP"/>
    </source>
</evidence>
<feature type="chain" id="PRO_5005190931" description="Calpain catalytic domain-containing protein" evidence="8">
    <location>
        <begin position="23"/>
        <end position="825"/>
    </location>
</feature>
<feature type="signal peptide" evidence="8">
    <location>
        <begin position="1"/>
        <end position="22"/>
    </location>
</feature>
<feature type="domain" description="Calpain catalytic" evidence="9">
    <location>
        <begin position="498"/>
        <end position="762"/>
    </location>
</feature>
<evidence type="ECO:0000256" key="5">
    <source>
        <dbReference type="PIRSR" id="PIRSR622684-1"/>
    </source>
</evidence>
<evidence type="ECO:0000256" key="3">
    <source>
        <dbReference type="ARBA" id="ARBA00022801"/>
    </source>
</evidence>
<reference evidence="10" key="1">
    <citation type="submission" date="2014-11" db="EMBL/GenBank/DDBJ databases">
        <authorList>
            <person name="Otto D Thomas"/>
            <person name="Naeem Raeece"/>
        </authorList>
    </citation>
    <scope>NUCLEOTIDE SEQUENCE</scope>
</reference>
<dbReference type="EMBL" id="CDMZ01001842">
    <property type="protein sequence ID" value="CEM38273.1"/>
    <property type="molecule type" value="Genomic_DNA"/>
</dbReference>
<evidence type="ECO:0000256" key="2">
    <source>
        <dbReference type="ARBA" id="ARBA00022670"/>
    </source>
</evidence>
<dbReference type="InterPro" id="IPR038765">
    <property type="entry name" value="Papain-like_cys_pep_sf"/>
</dbReference>
<keyword evidence="8" id="KW-0732">Signal</keyword>
<keyword evidence="4 6" id="KW-0788">Thiol protease</keyword>
<dbReference type="InterPro" id="IPR022684">
    <property type="entry name" value="Calpain_cysteine_protease"/>
</dbReference>
<evidence type="ECO:0000256" key="7">
    <source>
        <dbReference type="SAM" id="MobiDB-lite"/>
    </source>
</evidence>
<feature type="active site" evidence="6">
    <location>
        <position position="723"/>
    </location>
</feature>
<feature type="active site" evidence="5 6">
    <location>
        <position position="508"/>
    </location>
</feature>
<dbReference type="GO" id="GO:0006508">
    <property type="term" value="P:proteolysis"/>
    <property type="evidence" value="ECO:0007669"/>
    <property type="project" value="UniProtKB-KW"/>
</dbReference>
<dbReference type="GO" id="GO:0004198">
    <property type="term" value="F:calcium-dependent cysteine-type endopeptidase activity"/>
    <property type="evidence" value="ECO:0007669"/>
    <property type="project" value="InterPro"/>
</dbReference>
<dbReference type="PROSITE" id="PS50203">
    <property type="entry name" value="CALPAIN_CAT"/>
    <property type="match status" value="1"/>
</dbReference>
<dbReference type="Pfam" id="PF00648">
    <property type="entry name" value="Peptidase_C2"/>
    <property type="match status" value="1"/>
</dbReference>
<evidence type="ECO:0000313" key="10">
    <source>
        <dbReference type="EMBL" id="CEM38273.1"/>
    </source>
</evidence>
<dbReference type="PhylomeDB" id="A0A0G4H3I4"/>
<dbReference type="SUPFAM" id="SSF54001">
    <property type="entry name" value="Cysteine proteinases"/>
    <property type="match status" value="1"/>
</dbReference>
<accession>A0A0G4H3I4</accession>
<dbReference type="VEuPathDB" id="CryptoDB:Cvel_5649"/>
<name>A0A0G4H3I4_9ALVE</name>
<feature type="active site" evidence="6">
    <location>
        <position position="695"/>
    </location>
</feature>
<proteinExistence type="inferred from homology"/>
<keyword evidence="2 6" id="KW-0645">Protease</keyword>
<dbReference type="PANTHER" id="PTHR10183">
    <property type="entry name" value="CALPAIN"/>
    <property type="match status" value="1"/>
</dbReference>
<evidence type="ECO:0000259" key="9">
    <source>
        <dbReference type="PROSITE" id="PS50203"/>
    </source>
</evidence>
<evidence type="ECO:0000256" key="1">
    <source>
        <dbReference type="ARBA" id="ARBA00007623"/>
    </source>
</evidence>
<protein>
    <recommendedName>
        <fullName evidence="9">Calpain catalytic domain-containing protein</fullName>
    </recommendedName>
</protein>
<dbReference type="Gene3D" id="3.90.70.10">
    <property type="entry name" value="Cysteine proteinases"/>
    <property type="match status" value="1"/>
</dbReference>
<evidence type="ECO:0000256" key="4">
    <source>
        <dbReference type="ARBA" id="ARBA00022807"/>
    </source>
</evidence>